<keyword evidence="2" id="KW-1185">Reference proteome</keyword>
<accession>A0A975L8J2</accession>
<dbReference type="AlphaFoldDB" id="A0A975L8J2"/>
<dbReference type="EMBL" id="CP074402">
    <property type="protein sequence ID" value="QVJ01090.1"/>
    <property type="molecule type" value="Genomic_DNA"/>
</dbReference>
<protein>
    <submittedName>
        <fullName evidence="1">Uncharacterized protein</fullName>
    </submittedName>
</protein>
<name>A0A975L8J2_9ACTN</name>
<sequence>MNIAFALLILAGLLLLGLATGFLLAVSIGIRRQDRNGTYRSLRQGGNHSALSRSSRAVVGLRFRDDRRELPDSGRTPTAV</sequence>
<gene>
    <name evidence="1" type="ORF">KGD82_23050</name>
</gene>
<evidence type="ECO:0000313" key="2">
    <source>
        <dbReference type="Proteomes" id="UP000682416"/>
    </source>
</evidence>
<dbReference type="RefSeq" id="WP_378745363.1">
    <property type="nucleotide sequence ID" value="NZ_CBDRIY010000030.1"/>
</dbReference>
<dbReference type="KEGG" id="nec:KGD82_23050"/>
<dbReference type="Proteomes" id="UP000682416">
    <property type="component" value="Chromosome"/>
</dbReference>
<reference evidence="1" key="1">
    <citation type="submission" date="2021-05" db="EMBL/GenBank/DDBJ databases">
        <authorList>
            <person name="Kaiqin L."/>
            <person name="Jian G."/>
        </authorList>
    </citation>
    <scope>NUCLEOTIDE SEQUENCE</scope>
    <source>
        <strain evidence="1">HDS5</strain>
    </source>
</reference>
<organism evidence="1 2">
    <name type="scientific">Nocardiopsis eucommiae</name>
    <dbReference type="NCBI Taxonomy" id="2831970"/>
    <lineage>
        <taxon>Bacteria</taxon>
        <taxon>Bacillati</taxon>
        <taxon>Actinomycetota</taxon>
        <taxon>Actinomycetes</taxon>
        <taxon>Streptosporangiales</taxon>
        <taxon>Nocardiopsidaceae</taxon>
        <taxon>Nocardiopsis</taxon>
    </lineage>
</organism>
<evidence type="ECO:0000313" key="1">
    <source>
        <dbReference type="EMBL" id="QVJ01090.1"/>
    </source>
</evidence>
<proteinExistence type="predicted"/>